<dbReference type="InterPro" id="IPR022642">
    <property type="entry name" value="CheR_C"/>
</dbReference>
<sequence>MKFDELLERTAGLRWNEPLERLAGARLQRLADPHGSLAGLRQAAGARADVAAEVAAAFTVGETWFHRFGEQLDAAALALRALERPARVWSAGCSTGEEVYALLGACLRAGVDARALGTDLNPDAVAVAATGVYPQRALRDAPPDRVARVFTLDGPQVRVKPDVRARARFGVHNLLRPAPEAGFDVIACRNVLIYFTLGAAQQACEHLITALAPGGLLLLAPSDPRPPITETLEQVRVGGTVLLRRAAGPRRARGAVRDPLPVLPVPRPVAPPALAAAPDLAQARQRAFVSPHDPQAQLDLSRAFLHAGQPARAAASLRAAQAQLGARGESWETAHLRAQAAQMQRAVQDAGGEA</sequence>
<dbReference type="GO" id="GO:0008983">
    <property type="term" value="F:protein-glutamate O-methyltransferase activity"/>
    <property type="evidence" value="ECO:0007669"/>
    <property type="project" value="UniProtKB-EC"/>
</dbReference>
<dbReference type="PRINTS" id="PR00996">
    <property type="entry name" value="CHERMTFRASE"/>
</dbReference>
<keyword evidence="3" id="KW-0949">S-adenosyl-L-methionine</keyword>
<proteinExistence type="predicted"/>
<keyword evidence="1 5" id="KW-0489">Methyltransferase</keyword>
<organism evidence="5 6">
    <name type="scientific">Deinococcus soli</name>
    <name type="common">ex Cha et al. 2016</name>
    <dbReference type="NCBI Taxonomy" id="1309411"/>
    <lineage>
        <taxon>Bacteria</taxon>
        <taxon>Thermotogati</taxon>
        <taxon>Deinococcota</taxon>
        <taxon>Deinococci</taxon>
        <taxon>Deinococcales</taxon>
        <taxon>Deinococcaceae</taxon>
        <taxon>Deinococcus</taxon>
    </lineage>
</organism>
<dbReference type="Proteomes" id="UP001185331">
    <property type="component" value="Unassembled WGS sequence"/>
</dbReference>
<evidence type="ECO:0000256" key="2">
    <source>
        <dbReference type="ARBA" id="ARBA00022679"/>
    </source>
</evidence>
<dbReference type="PANTHER" id="PTHR24422:SF19">
    <property type="entry name" value="CHEMOTAXIS PROTEIN METHYLTRANSFERASE"/>
    <property type="match status" value="1"/>
</dbReference>
<dbReference type="AlphaFoldDB" id="A0AAE3XDC8"/>
<dbReference type="Pfam" id="PF01739">
    <property type="entry name" value="CheR"/>
    <property type="match status" value="1"/>
</dbReference>
<gene>
    <name evidence="5" type="ORF">J2Y00_001566</name>
</gene>
<evidence type="ECO:0000259" key="4">
    <source>
        <dbReference type="PROSITE" id="PS50123"/>
    </source>
</evidence>
<accession>A0AAE3XDC8</accession>
<dbReference type="InterPro" id="IPR000780">
    <property type="entry name" value="CheR_MeTrfase"/>
</dbReference>
<dbReference type="RefSeq" id="WP_309852590.1">
    <property type="nucleotide sequence ID" value="NZ_JAVDQJ010000003.1"/>
</dbReference>
<evidence type="ECO:0000256" key="3">
    <source>
        <dbReference type="ARBA" id="ARBA00022691"/>
    </source>
</evidence>
<dbReference type="InterPro" id="IPR050903">
    <property type="entry name" value="Bact_Chemotaxis_MeTrfase"/>
</dbReference>
<dbReference type="SUPFAM" id="SSF53335">
    <property type="entry name" value="S-adenosyl-L-methionine-dependent methyltransferases"/>
    <property type="match status" value="1"/>
</dbReference>
<dbReference type="PROSITE" id="PS50123">
    <property type="entry name" value="CHER"/>
    <property type="match status" value="1"/>
</dbReference>
<name>A0AAE3XDC8_9DEIO</name>
<dbReference type="EC" id="2.1.1.80" evidence="5"/>
<comment type="caution">
    <text evidence="5">The sequence shown here is derived from an EMBL/GenBank/DDBJ whole genome shotgun (WGS) entry which is preliminary data.</text>
</comment>
<reference evidence="5" key="1">
    <citation type="submission" date="2023-07" db="EMBL/GenBank/DDBJ databases">
        <title>Sorghum-associated microbial communities from plants grown in Nebraska, USA.</title>
        <authorList>
            <person name="Schachtman D."/>
        </authorList>
    </citation>
    <scope>NUCLEOTIDE SEQUENCE</scope>
    <source>
        <strain evidence="5">BE330</strain>
    </source>
</reference>
<feature type="domain" description="CheR-type methyltransferase" evidence="4">
    <location>
        <begin position="1"/>
        <end position="248"/>
    </location>
</feature>
<keyword evidence="2 5" id="KW-0808">Transferase</keyword>
<dbReference type="SMART" id="SM00138">
    <property type="entry name" value="MeTrc"/>
    <property type="match status" value="1"/>
</dbReference>
<evidence type="ECO:0000313" key="5">
    <source>
        <dbReference type="EMBL" id="MDR6218005.1"/>
    </source>
</evidence>
<dbReference type="InterPro" id="IPR029063">
    <property type="entry name" value="SAM-dependent_MTases_sf"/>
</dbReference>
<dbReference type="PANTHER" id="PTHR24422">
    <property type="entry name" value="CHEMOTAXIS PROTEIN METHYLTRANSFERASE"/>
    <property type="match status" value="1"/>
</dbReference>
<evidence type="ECO:0000256" key="1">
    <source>
        <dbReference type="ARBA" id="ARBA00022603"/>
    </source>
</evidence>
<dbReference type="Gene3D" id="3.40.50.150">
    <property type="entry name" value="Vaccinia Virus protein VP39"/>
    <property type="match status" value="1"/>
</dbReference>
<dbReference type="EMBL" id="JAVDQK010000003">
    <property type="protein sequence ID" value="MDR6218005.1"/>
    <property type="molecule type" value="Genomic_DNA"/>
</dbReference>
<protein>
    <submittedName>
        <fullName evidence="5">Chemotaxis protein methyltransferase CheR</fullName>
        <ecNumber evidence="5">2.1.1.80</ecNumber>
    </submittedName>
</protein>
<dbReference type="GO" id="GO:0032259">
    <property type="term" value="P:methylation"/>
    <property type="evidence" value="ECO:0007669"/>
    <property type="project" value="UniProtKB-KW"/>
</dbReference>
<evidence type="ECO:0000313" key="6">
    <source>
        <dbReference type="Proteomes" id="UP001185331"/>
    </source>
</evidence>